<dbReference type="Proteomes" id="UP000243778">
    <property type="component" value="Unassembled WGS sequence"/>
</dbReference>
<organism evidence="1 2">
    <name type="scientific">Pseudomonas kuykendallii</name>
    <dbReference type="NCBI Taxonomy" id="1007099"/>
    <lineage>
        <taxon>Bacteria</taxon>
        <taxon>Pseudomonadati</taxon>
        <taxon>Pseudomonadota</taxon>
        <taxon>Gammaproteobacteria</taxon>
        <taxon>Pseudomonadales</taxon>
        <taxon>Pseudomonadaceae</taxon>
        <taxon>Pseudomonas</taxon>
    </lineage>
</organism>
<name>A0A1H3EJJ6_9PSED</name>
<proteinExistence type="predicted"/>
<sequence length="267" mass="29593">MASQPESIGNAIAKERQDIFNALTQTHKLNELAVKRLQNKITQTLSQPGVPRLTKAFLNHELAYLFAYQRKLERAVSLVELALSDGLPETAVKLSKAHINWMNGRILMSKEILQTIEPNGERQMLSTLIGCSTSVGMIARAVSCLNDVGGEVRPEDRNIKAALSILQRQGFDDSQVSLRLQTAADIIRQSIGHPLLAYDLFATEEEGILFQFVVDGSVQDIVELDQKMTEALVDLYDDPIDSVFSVGIKPHVFTESNTSYGPYYASI</sequence>
<dbReference type="OrthoDB" id="7033167at2"/>
<dbReference type="AlphaFoldDB" id="A0A1H3EJJ6"/>
<evidence type="ECO:0000313" key="1">
    <source>
        <dbReference type="EMBL" id="SDX78765.1"/>
    </source>
</evidence>
<dbReference type="RefSeq" id="WP_139210750.1">
    <property type="nucleotide sequence ID" value="NZ_FNNU01000006.1"/>
</dbReference>
<dbReference type="STRING" id="1007099.SAMN05216287_3746"/>
<dbReference type="EMBL" id="FNNU01000006">
    <property type="protein sequence ID" value="SDX78765.1"/>
    <property type="molecule type" value="Genomic_DNA"/>
</dbReference>
<reference evidence="2" key="1">
    <citation type="submission" date="2016-10" db="EMBL/GenBank/DDBJ databases">
        <authorList>
            <person name="Varghese N."/>
            <person name="Submissions S."/>
        </authorList>
    </citation>
    <scope>NUCLEOTIDE SEQUENCE [LARGE SCALE GENOMIC DNA]</scope>
    <source>
        <strain evidence="2">NRRL B-59562</strain>
    </source>
</reference>
<gene>
    <name evidence="1" type="ORF">SAMN05216287_3746</name>
</gene>
<evidence type="ECO:0000313" key="2">
    <source>
        <dbReference type="Proteomes" id="UP000243778"/>
    </source>
</evidence>
<accession>A0A1H3EJJ6</accession>
<keyword evidence="2" id="KW-1185">Reference proteome</keyword>
<protein>
    <submittedName>
        <fullName evidence="1">Uncharacterized protein</fullName>
    </submittedName>
</protein>